<accession>A0AAX2GXM6</accession>
<keyword evidence="1" id="KW-1133">Transmembrane helix</keyword>
<evidence type="ECO:0000313" key="3">
    <source>
        <dbReference type="EMBL" id="SNV07278.1"/>
    </source>
</evidence>
<feature type="transmembrane region" description="Helical" evidence="1">
    <location>
        <begin position="45"/>
        <end position="64"/>
    </location>
</feature>
<evidence type="ECO:0000313" key="4">
    <source>
        <dbReference type="Proteomes" id="UP000065822"/>
    </source>
</evidence>
<dbReference type="KEGG" id="chg:AXF12_04270"/>
<organism evidence="3 5">
    <name type="scientific">Capnocytophaga haemolytica</name>
    <dbReference type="NCBI Taxonomy" id="45243"/>
    <lineage>
        <taxon>Bacteria</taxon>
        <taxon>Pseudomonadati</taxon>
        <taxon>Bacteroidota</taxon>
        <taxon>Flavobacteriia</taxon>
        <taxon>Flavobacteriales</taxon>
        <taxon>Flavobacteriaceae</taxon>
        <taxon>Capnocytophaga</taxon>
    </lineage>
</organism>
<protein>
    <submittedName>
        <fullName evidence="3">Uncharacterized protein</fullName>
    </submittedName>
</protein>
<name>A0AAX2GXM6_9FLAO</name>
<reference evidence="3 5" key="2">
    <citation type="submission" date="2017-06" db="EMBL/GenBank/DDBJ databases">
        <authorList>
            <consortium name="Pathogen Informatics"/>
        </authorList>
    </citation>
    <scope>NUCLEOTIDE SEQUENCE [LARGE SCALE GENOMIC DNA]</scope>
    <source>
        <strain evidence="3 5">NCTC12947</strain>
    </source>
</reference>
<keyword evidence="4" id="KW-1185">Reference proteome</keyword>
<proteinExistence type="predicted"/>
<gene>
    <name evidence="2" type="ORF">AXF12_04270</name>
    <name evidence="3" type="ORF">SAMEA44541418_00880</name>
</gene>
<keyword evidence="1" id="KW-0472">Membrane</keyword>
<evidence type="ECO:0000313" key="2">
    <source>
        <dbReference type="EMBL" id="AMD84799.1"/>
    </source>
</evidence>
<dbReference type="EMBL" id="CP014227">
    <property type="protein sequence ID" value="AMD84799.1"/>
    <property type="molecule type" value="Genomic_DNA"/>
</dbReference>
<evidence type="ECO:0000313" key="5">
    <source>
        <dbReference type="Proteomes" id="UP000215539"/>
    </source>
</evidence>
<keyword evidence="1" id="KW-0812">Transmembrane</keyword>
<dbReference type="Proteomes" id="UP000065822">
    <property type="component" value="Chromosome"/>
</dbReference>
<feature type="transmembrane region" description="Helical" evidence="1">
    <location>
        <begin position="21"/>
        <end position="39"/>
    </location>
</feature>
<dbReference type="EMBL" id="LT906449">
    <property type="protein sequence ID" value="SNV07278.1"/>
    <property type="molecule type" value="Genomic_DNA"/>
</dbReference>
<dbReference type="RefSeq" id="WP_066428611.1">
    <property type="nucleotide sequence ID" value="NZ_CP014227.1"/>
</dbReference>
<sequence length="152" mass="18227">MEKEKNSTTYVQSEYSWTVHIQILASVVFLLVLFIQSSYEGKLWVFFFFLFAICSLMLSFFVVFREKMTRIRIEKDGITLLDFWGRSKLRYPKIQIQGFYTGSFYLKGVTYHYAVFYRSNFPLFRISDEFIGNHREIMKFANENYTFLGEIP</sequence>
<evidence type="ECO:0000256" key="1">
    <source>
        <dbReference type="SAM" id="Phobius"/>
    </source>
</evidence>
<dbReference type="Proteomes" id="UP000215539">
    <property type="component" value="Chromosome 1"/>
</dbReference>
<dbReference type="AlphaFoldDB" id="A0AAX2GXM6"/>
<reference evidence="2 4" key="1">
    <citation type="submission" date="2016-02" db="EMBL/GenBank/DDBJ databases">
        <authorList>
            <person name="Holder M.E."/>
            <person name="Ajami N.J."/>
            <person name="Petrosino J.F."/>
        </authorList>
    </citation>
    <scope>NUCLEOTIDE SEQUENCE [LARGE SCALE GENOMIC DNA]</scope>
    <source>
        <strain evidence="2 4">CCUG 32990</strain>
    </source>
</reference>